<protein>
    <submittedName>
        <fullName evidence="1">Uncharacterized protein</fullName>
    </submittedName>
</protein>
<proteinExistence type="predicted"/>
<dbReference type="AlphaFoldDB" id="A0ABD2WTY0"/>
<dbReference type="EMBL" id="JBJJXI010000071">
    <property type="protein sequence ID" value="KAL3396519.1"/>
    <property type="molecule type" value="Genomic_DNA"/>
</dbReference>
<name>A0ABD2WTY0_9HYME</name>
<reference evidence="1 2" key="1">
    <citation type="journal article" date="2024" name="bioRxiv">
        <title>A reference genome for Trichogramma kaykai: A tiny desert-dwelling parasitoid wasp with competing sex-ratio distorters.</title>
        <authorList>
            <person name="Culotta J."/>
            <person name="Lindsey A.R."/>
        </authorList>
    </citation>
    <scope>NUCLEOTIDE SEQUENCE [LARGE SCALE GENOMIC DNA]</scope>
    <source>
        <strain evidence="1 2">KSX58</strain>
    </source>
</reference>
<keyword evidence="2" id="KW-1185">Reference proteome</keyword>
<comment type="caution">
    <text evidence="1">The sequence shown here is derived from an EMBL/GenBank/DDBJ whole genome shotgun (WGS) entry which is preliminary data.</text>
</comment>
<organism evidence="1 2">
    <name type="scientific">Trichogramma kaykai</name>
    <dbReference type="NCBI Taxonomy" id="54128"/>
    <lineage>
        <taxon>Eukaryota</taxon>
        <taxon>Metazoa</taxon>
        <taxon>Ecdysozoa</taxon>
        <taxon>Arthropoda</taxon>
        <taxon>Hexapoda</taxon>
        <taxon>Insecta</taxon>
        <taxon>Pterygota</taxon>
        <taxon>Neoptera</taxon>
        <taxon>Endopterygota</taxon>
        <taxon>Hymenoptera</taxon>
        <taxon>Apocrita</taxon>
        <taxon>Proctotrupomorpha</taxon>
        <taxon>Chalcidoidea</taxon>
        <taxon>Trichogrammatidae</taxon>
        <taxon>Trichogramma</taxon>
    </lineage>
</organism>
<evidence type="ECO:0000313" key="2">
    <source>
        <dbReference type="Proteomes" id="UP001627154"/>
    </source>
</evidence>
<gene>
    <name evidence="1" type="ORF">TKK_009675</name>
</gene>
<dbReference type="Proteomes" id="UP001627154">
    <property type="component" value="Unassembled WGS sequence"/>
</dbReference>
<sequence>MEKFSPTRKEISEQPSIEVEARKKRESLCEDPRAQRSINLIPATMAVADFERKAKITKLALPCTRGTLIVMCRGENHIDLRYLTARVYPA</sequence>
<accession>A0ABD2WTY0</accession>
<evidence type="ECO:0000313" key="1">
    <source>
        <dbReference type="EMBL" id="KAL3396519.1"/>
    </source>
</evidence>